<evidence type="ECO:0008006" key="4">
    <source>
        <dbReference type="Google" id="ProtNLM"/>
    </source>
</evidence>
<sequence length="634" mass="68232">MHCSPESVTVVRPGTPRVSVTELSGSGRTNPTPTVNEEYEVLLELYLSPEKLKDLTGVEDLGGVTTLEMCVDTRDNTLGNFGSYLPSLVHLRMNNSLVMSVRDLGTTLSHLQVLWLARCGLADLDGIPSFSSLQELYVAYNDIWDLSQVSMLEHLQVLDLEGNSVDDLIQVQYLGLCSHLSHLTLEGNPICTQPQPLPSPAQIEQYDYRSSVRELVPQLRYLDNVPAGDAGPRCGSATVEDWDLLKESIKDSAPAGVDSLGSVSASPRPGSAQRPATTLPLGRPSSTRPISSPASRPGSSPASRPGSADSDPVSLDQDASGLTHGVGRVICGNPVQVLRACRQKMGIPAPVPHPNSLAPPRPPPERTFDLEESDGRERGDVFSELRAWRKEHSKRLQAIEKERQPQVMKISHSDEDEGEEEEGMGHSLSFTSEDEEEEEGGRAGFSYLINTASPDSSFTSPLPDLLYEREAVSPEVSRLSLSPDLSLSPSPPLALTVPPGGQGRVSAHARRLRVRGLLGGPLRAEEAGAKRGGPWEEPEVNSRTLRPCSEASLRPASSPPVHSPRAPSAEAGGICRQPISKHQPVIRSLATRAPEGAGPPLLTRPLTARAILQRLPNRLELSHRGGTSPCGPSQ</sequence>
<feature type="region of interest" description="Disordered" evidence="1">
    <location>
        <begin position="347"/>
        <end position="377"/>
    </location>
</feature>
<evidence type="ECO:0000313" key="3">
    <source>
        <dbReference type="Proteomes" id="UP001221898"/>
    </source>
</evidence>
<keyword evidence="3" id="KW-1185">Reference proteome</keyword>
<dbReference type="InterPro" id="IPR032675">
    <property type="entry name" value="LRR_dom_sf"/>
</dbReference>
<feature type="region of interest" description="Disordered" evidence="1">
    <location>
        <begin position="524"/>
        <end position="605"/>
    </location>
</feature>
<reference evidence="2" key="1">
    <citation type="journal article" date="2023" name="Science">
        <title>Genome structures resolve the early diversification of teleost fishes.</title>
        <authorList>
            <person name="Parey E."/>
            <person name="Louis A."/>
            <person name="Montfort J."/>
            <person name="Bouchez O."/>
            <person name="Roques C."/>
            <person name="Iampietro C."/>
            <person name="Lluch J."/>
            <person name="Castinel A."/>
            <person name="Donnadieu C."/>
            <person name="Desvignes T."/>
            <person name="Floi Bucao C."/>
            <person name="Jouanno E."/>
            <person name="Wen M."/>
            <person name="Mejri S."/>
            <person name="Dirks R."/>
            <person name="Jansen H."/>
            <person name="Henkel C."/>
            <person name="Chen W.J."/>
            <person name="Zahm M."/>
            <person name="Cabau C."/>
            <person name="Klopp C."/>
            <person name="Thompson A.W."/>
            <person name="Robinson-Rechavi M."/>
            <person name="Braasch I."/>
            <person name="Lecointre G."/>
            <person name="Bobe J."/>
            <person name="Postlethwait J.H."/>
            <person name="Berthelot C."/>
            <person name="Roest Crollius H."/>
            <person name="Guiguen Y."/>
        </authorList>
    </citation>
    <scope>NUCLEOTIDE SEQUENCE</scope>
    <source>
        <strain evidence="2">NC1722</strain>
    </source>
</reference>
<dbReference type="PANTHER" id="PTHR22708">
    <property type="entry name" value="LEUCINE-RICH REPEAT-CONTAINING PROTEIN 56"/>
    <property type="match status" value="1"/>
</dbReference>
<name>A0AAD7WBW9_9TELE</name>
<feature type="region of interest" description="Disordered" evidence="1">
    <location>
        <begin position="404"/>
        <end position="441"/>
    </location>
</feature>
<feature type="compositionally biased region" description="Polar residues" evidence="1">
    <location>
        <begin position="21"/>
        <end position="34"/>
    </location>
</feature>
<dbReference type="SUPFAM" id="SSF52058">
    <property type="entry name" value="L domain-like"/>
    <property type="match status" value="1"/>
</dbReference>
<evidence type="ECO:0000256" key="1">
    <source>
        <dbReference type="SAM" id="MobiDB-lite"/>
    </source>
</evidence>
<feature type="region of interest" description="Disordered" evidence="1">
    <location>
        <begin position="1"/>
        <end position="34"/>
    </location>
</feature>
<feature type="compositionally biased region" description="Basic and acidic residues" evidence="1">
    <location>
        <begin position="363"/>
        <end position="377"/>
    </location>
</feature>
<dbReference type="PANTHER" id="PTHR22708:SF0">
    <property type="entry name" value="LEUCINE-RICH REPEAT-CONTAINING PROTEIN 56"/>
    <property type="match status" value="1"/>
</dbReference>
<feature type="compositionally biased region" description="Low complexity" evidence="1">
    <location>
        <begin position="291"/>
        <end position="312"/>
    </location>
</feature>
<dbReference type="InterPro" id="IPR040091">
    <property type="entry name" value="LRRC56"/>
</dbReference>
<comment type="caution">
    <text evidence="2">The sequence shown here is derived from an EMBL/GenBank/DDBJ whole genome shotgun (WGS) entry which is preliminary data.</text>
</comment>
<dbReference type="Proteomes" id="UP001221898">
    <property type="component" value="Unassembled WGS sequence"/>
</dbReference>
<feature type="compositionally biased region" description="Low complexity" evidence="1">
    <location>
        <begin position="481"/>
        <end position="499"/>
    </location>
</feature>
<evidence type="ECO:0000313" key="2">
    <source>
        <dbReference type="EMBL" id="KAJ8390930.1"/>
    </source>
</evidence>
<accession>A0AAD7WBW9</accession>
<dbReference type="EMBL" id="JAINUG010000164">
    <property type="protein sequence ID" value="KAJ8390930.1"/>
    <property type="molecule type" value="Genomic_DNA"/>
</dbReference>
<feature type="region of interest" description="Disordered" evidence="1">
    <location>
        <begin position="253"/>
        <end position="327"/>
    </location>
</feature>
<dbReference type="AlphaFoldDB" id="A0AAD7WBW9"/>
<gene>
    <name evidence="2" type="ORF">AAFF_G00098500</name>
</gene>
<proteinExistence type="predicted"/>
<organism evidence="2 3">
    <name type="scientific">Aldrovandia affinis</name>
    <dbReference type="NCBI Taxonomy" id="143900"/>
    <lineage>
        <taxon>Eukaryota</taxon>
        <taxon>Metazoa</taxon>
        <taxon>Chordata</taxon>
        <taxon>Craniata</taxon>
        <taxon>Vertebrata</taxon>
        <taxon>Euteleostomi</taxon>
        <taxon>Actinopterygii</taxon>
        <taxon>Neopterygii</taxon>
        <taxon>Teleostei</taxon>
        <taxon>Notacanthiformes</taxon>
        <taxon>Halosauridae</taxon>
        <taxon>Aldrovandia</taxon>
    </lineage>
</organism>
<dbReference type="Gene3D" id="3.80.10.10">
    <property type="entry name" value="Ribonuclease Inhibitor"/>
    <property type="match status" value="1"/>
</dbReference>
<protein>
    <recommendedName>
        <fullName evidence="4">Leucine-rich repeat-containing protein 56</fullName>
    </recommendedName>
</protein>
<feature type="region of interest" description="Disordered" evidence="1">
    <location>
        <begin position="481"/>
        <end position="507"/>
    </location>
</feature>
<feature type="compositionally biased region" description="Pro residues" evidence="1">
    <location>
        <begin position="349"/>
        <end position="362"/>
    </location>
</feature>